<protein>
    <submittedName>
        <fullName evidence="7">TetR/AcrR family transcriptional regulator</fullName>
    </submittedName>
</protein>
<comment type="caution">
    <text evidence="7">The sequence shown here is derived from an EMBL/GenBank/DDBJ whole genome shotgun (WGS) entry which is preliminary data.</text>
</comment>
<dbReference type="GO" id="GO:0003677">
    <property type="term" value="F:DNA binding"/>
    <property type="evidence" value="ECO:0007669"/>
    <property type="project" value="UniProtKB-UniRule"/>
</dbReference>
<dbReference type="Pfam" id="PF13977">
    <property type="entry name" value="TetR_C_6"/>
    <property type="match status" value="1"/>
</dbReference>
<keyword evidence="3 5" id="KW-0238">DNA-binding</keyword>
<dbReference type="Pfam" id="PF00440">
    <property type="entry name" value="TetR_N"/>
    <property type="match status" value="1"/>
</dbReference>
<reference evidence="7" key="1">
    <citation type="journal article" date="2020" name="mSystems">
        <title>Genome- and Community-Level Interaction Insights into Carbon Utilization and Element Cycling Functions of Hydrothermarchaeota in Hydrothermal Sediment.</title>
        <authorList>
            <person name="Zhou Z."/>
            <person name="Liu Y."/>
            <person name="Xu W."/>
            <person name="Pan J."/>
            <person name="Luo Z.H."/>
            <person name="Li M."/>
        </authorList>
    </citation>
    <scope>NUCLEOTIDE SEQUENCE [LARGE SCALE GENOMIC DNA]</scope>
    <source>
        <strain evidence="7">SpSt-769</strain>
    </source>
</reference>
<evidence type="ECO:0000259" key="6">
    <source>
        <dbReference type="PROSITE" id="PS50977"/>
    </source>
</evidence>
<dbReference type="InterPro" id="IPR001647">
    <property type="entry name" value="HTH_TetR"/>
</dbReference>
<proteinExistence type="predicted"/>
<dbReference type="InterPro" id="IPR023772">
    <property type="entry name" value="DNA-bd_HTH_TetR-type_CS"/>
</dbReference>
<dbReference type="InterPro" id="IPR050624">
    <property type="entry name" value="HTH-type_Tx_Regulator"/>
</dbReference>
<keyword evidence="4" id="KW-0804">Transcription</keyword>
<keyword evidence="1" id="KW-0678">Repressor</keyword>
<evidence type="ECO:0000256" key="4">
    <source>
        <dbReference type="ARBA" id="ARBA00023163"/>
    </source>
</evidence>
<dbReference type="InterPro" id="IPR036271">
    <property type="entry name" value="Tet_transcr_reg_TetR-rel_C_sf"/>
</dbReference>
<keyword evidence="2" id="KW-0805">Transcription regulation</keyword>
<dbReference type="EMBL" id="DTGT01000090">
    <property type="protein sequence ID" value="HGH60215.1"/>
    <property type="molecule type" value="Genomic_DNA"/>
</dbReference>
<dbReference type="Gene3D" id="1.10.357.10">
    <property type="entry name" value="Tetracycline Repressor, domain 2"/>
    <property type="match status" value="1"/>
</dbReference>
<dbReference type="SUPFAM" id="SSF46689">
    <property type="entry name" value="Homeodomain-like"/>
    <property type="match status" value="1"/>
</dbReference>
<dbReference type="PRINTS" id="PR00455">
    <property type="entry name" value="HTHTETR"/>
</dbReference>
<evidence type="ECO:0000256" key="5">
    <source>
        <dbReference type="PROSITE-ProRule" id="PRU00335"/>
    </source>
</evidence>
<dbReference type="Gene3D" id="1.10.10.60">
    <property type="entry name" value="Homeodomain-like"/>
    <property type="match status" value="1"/>
</dbReference>
<dbReference type="PROSITE" id="PS50977">
    <property type="entry name" value="HTH_TETR_2"/>
    <property type="match status" value="1"/>
</dbReference>
<feature type="DNA-binding region" description="H-T-H motif" evidence="5">
    <location>
        <begin position="28"/>
        <end position="47"/>
    </location>
</feature>
<feature type="domain" description="HTH tetR-type" evidence="6">
    <location>
        <begin position="5"/>
        <end position="65"/>
    </location>
</feature>
<evidence type="ECO:0000256" key="2">
    <source>
        <dbReference type="ARBA" id="ARBA00023015"/>
    </source>
</evidence>
<organism evidence="7">
    <name type="scientific">Desulfomonile tiedjei</name>
    <dbReference type="NCBI Taxonomy" id="2358"/>
    <lineage>
        <taxon>Bacteria</taxon>
        <taxon>Pseudomonadati</taxon>
        <taxon>Thermodesulfobacteriota</taxon>
        <taxon>Desulfomonilia</taxon>
        <taxon>Desulfomonilales</taxon>
        <taxon>Desulfomonilaceae</taxon>
        <taxon>Desulfomonile</taxon>
    </lineage>
</organism>
<dbReference type="PANTHER" id="PTHR43479:SF11">
    <property type="entry name" value="ACREF_ENVCD OPERON REPRESSOR-RELATED"/>
    <property type="match status" value="1"/>
</dbReference>
<gene>
    <name evidence="7" type="ORF">ENV54_02825</name>
</gene>
<dbReference type="AlphaFoldDB" id="A0A7C4EW74"/>
<sequence>MKRSTDTETKIIQAALEMFVRKGYHGTSIQDITEKVGLTKGALYAHFRSKGDLLLTIIDEFKSRFIGGMVAELETNNGTALDRIHRVISFNSRFALENQHLCVFLTFLTTELNADVDFEPALKATYLEYRRVISDIIRMGIRQGLFKKELDPDIAALTFMALHDGVLHQWVLNRNHVDGEKYVRTFREIFLYGLAAPGSSGDVR</sequence>
<dbReference type="PANTHER" id="PTHR43479">
    <property type="entry name" value="ACREF/ENVCD OPERON REPRESSOR-RELATED"/>
    <property type="match status" value="1"/>
</dbReference>
<dbReference type="InterPro" id="IPR009057">
    <property type="entry name" value="Homeodomain-like_sf"/>
</dbReference>
<dbReference type="InterPro" id="IPR039538">
    <property type="entry name" value="BetI_C"/>
</dbReference>
<evidence type="ECO:0000313" key="7">
    <source>
        <dbReference type="EMBL" id="HGH60215.1"/>
    </source>
</evidence>
<evidence type="ECO:0000256" key="3">
    <source>
        <dbReference type="ARBA" id="ARBA00023125"/>
    </source>
</evidence>
<dbReference type="SUPFAM" id="SSF48498">
    <property type="entry name" value="Tetracyclin repressor-like, C-terminal domain"/>
    <property type="match status" value="1"/>
</dbReference>
<name>A0A7C4EW74_9BACT</name>
<evidence type="ECO:0000256" key="1">
    <source>
        <dbReference type="ARBA" id="ARBA00022491"/>
    </source>
</evidence>
<accession>A0A7C4EW74</accession>
<dbReference type="PROSITE" id="PS01081">
    <property type="entry name" value="HTH_TETR_1"/>
    <property type="match status" value="1"/>
</dbReference>